<dbReference type="Proteomes" id="UP000070467">
    <property type="component" value="Unassembled WGS sequence"/>
</dbReference>
<dbReference type="SUPFAM" id="SSF63817">
    <property type="entry name" value="Sortase"/>
    <property type="match status" value="1"/>
</dbReference>
<dbReference type="InterPro" id="IPR009835">
    <property type="entry name" value="SrtB"/>
</dbReference>
<keyword evidence="1" id="KW-0472">Membrane</keyword>
<protein>
    <submittedName>
        <fullName evidence="2">Sortase, SrtB family</fullName>
    </submittedName>
</protein>
<accession>A0ABR5TMJ4</accession>
<gene>
    <name evidence="2" type="ORF">HMPREF1871_00323</name>
</gene>
<dbReference type="NCBIfam" id="NF040525">
    <property type="entry name" value="SrtB_LPKTxSAVK"/>
    <property type="match status" value="1"/>
</dbReference>
<reference evidence="2 3" key="1">
    <citation type="submission" date="2016-01" db="EMBL/GenBank/DDBJ databases">
        <authorList>
            <person name="Mitreva M."/>
            <person name="Pepin K.H."/>
            <person name="Mihindukulasuriya K.A."/>
            <person name="Fulton R."/>
            <person name="Fronick C."/>
            <person name="O'Laughlin M."/>
            <person name="Miner T."/>
            <person name="Herter B."/>
            <person name="Rosa B.A."/>
            <person name="Cordes M."/>
            <person name="Tomlinson C."/>
            <person name="Wollam A."/>
            <person name="Palsikar V.B."/>
            <person name="Mardis E.R."/>
            <person name="Wilson R.K."/>
        </authorList>
    </citation>
    <scope>NUCLEOTIDE SEQUENCE [LARGE SCALE GENOMIC DNA]</scope>
    <source>
        <strain evidence="2 3">KA00071</strain>
    </source>
</reference>
<comment type="caution">
    <text evidence="2">The sequence shown here is derived from an EMBL/GenBank/DDBJ whole genome shotgun (WGS) entry which is preliminary data.</text>
</comment>
<proteinExistence type="predicted"/>
<evidence type="ECO:0000313" key="2">
    <source>
        <dbReference type="EMBL" id="KXB58559.1"/>
    </source>
</evidence>
<evidence type="ECO:0000256" key="1">
    <source>
        <dbReference type="SAM" id="Phobius"/>
    </source>
</evidence>
<dbReference type="EMBL" id="LSDB01000008">
    <property type="protein sequence ID" value="KXB58559.1"/>
    <property type="molecule type" value="Genomic_DNA"/>
</dbReference>
<dbReference type="InterPro" id="IPR023365">
    <property type="entry name" value="Sortase_dom-sf"/>
</dbReference>
<sequence length="266" mass="31560">MKKNSKIFKKLFFVILIFLILFSIFFFLVGNSKKHNEKQNIAENTYTINDNEKEYLKKKFDDLSSINKDTIAYIYIPGTKLDEPVVQTNDNTTYLDKTFEGKQQPFFGTVFMDKDNKSDFSDKLTWLFGHARGSQVSDNRMFNDVNFYDNKDFFDSHPFVVVETPKRRYYYQVSYFLIVPETTPLYKNSFKDDEEFEEQIKLVSETAIFKNPNIKINPKDKYLVLSTCREEDSTLRANLYLRLVPDDELKDFLSTNSEKIKYKKTR</sequence>
<name>A0ABR5TMJ4_9BACL</name>
<dbReference type="NCBIfam" id="TIGR03064">
    <property type="entry name" value="sortase_srtB"/>
    <property type="match status" value="1"/>
</dbReference>
<keyword evidence="3" id="KW-1185">Reference proteome</keyword>
<keyword evidence="1" id="KW-1133">Transmembrane helix</keyword>
<organism evidence="2 3">
    <name type="scientific">Gemelliphila asaccharolytica</name>
    <dbReference type="NCBI Taxonomy" id="502393"/>
    <lineage>
        <taxon>Bacteria</taxon>
        <taxon>Bacillati</taxon>
        <taxon>Bacillota</taxon>
        <taxon>Bacilli</taxon>
        <taxon>Bacillales</taxon>
        <taxon>Gemellaceae</taxon>
        <taxon>Gemelliphila</taxon>
    </lineage>
</organism>
<feature type="transmembrane region" description="Helical" evidence="1">
    <location>
        <begin position="12"/>
        <end position="30"/>
    </location>
</feature>
<dbReference type="Gene3D" id="2.40.260.10">
    <property type="entry name" value="Sortase"/>
    <property type="match status" value="1"/>
</dbReference>
<keyword evidence="1" id="KW-0812">Transmembrane</keyword>
<dbReference type="RefSeq" id="WP_066129129.1">
    <property type="nucleotide sequence ID" value="NZ_KQ959861.1"/>
</dbReference>
<dbReference type="CDD" id="cd05826">
    <property type="entry name" value="Sortase_B"/>
    <property type="match status" value="1"/>
</dbReference>
<evidence type="ECO:0000313" key="3">
    <source>
        <dbReference type="Proteomes" id="UP000070467"/>
    </source>
</evidence>